<evidence type="ECO:0008006" key="9">
    <source>
        <dbReference type="Google" id="ProtNLM"/>
    </source>
</evidence>
<evidence type="ECO:0000256" key="3">
    <source>
        <dbReference type="ARBA" id="ARBA00022692"/>
    </source>
</evidence>
<feature type="transmembrane region" description="Helical" evidence="6">
    <location>
        <begin position="185"/>
        <end position="211"/>
    </location>
</feature>
<keyword evidence="3 6" id="KW-0812">Transmembrane</keyword>
<dbReference type="GO" id="GO:0016020">
    <property type="term" value="C:membrane"/>
    <property type="evidence" value="ECO:0007669"/>
    <property type="project" value="UniProtKB-SubCell"/>
</dbReference>
<feature type="transmembrane region" description="Helical" evidence="6">
    <location>
        <begin position="245"/>
        <end position="266"/>
    </location>
</feature>
<feature type="transmembrane region" description="Helical" evidence="6">
    <location>
        <begin position="135"/>
        <end position="153"/>
    </location>
</feature>
<dbReference type="KEGG" id="surl:BI350_06565"/>
<dbReference type="AlphaFoldDB" id="A0A1D8JEU8"/>
<dbReference type="RefSeq" id="WP_075527364.1">
    <property type="nucleotide sequence ID" value="NZ_CP017560.1"/>
</dbReference>
<keyword evidence="4 6" id="KW-1133">Transmembrane helix</keyword>
<keyword evidence="8" id="KW-1185">Reference proteome</keyword>
<keyword evidence="5 6" id="KW-0472">Membrane</keyword>
<proteinExistence type="inferred from homology"/>
<accession>A0A1D8JEU8</accession>
<dbReference type="InterPro" id="IPR002549">
    <property type="entry name" value="AI-2E-like"/>
</dbReference>
<gene>
    <name evidence="7" type="ORF">BI350_06565</name>
</gene>
<dbReference type="Proteomes" id="UP000185746">
    <property type="component" value="Chromosome"/>
</dbReference>
<evidence type="ECO:0000256" key="1">
    <source>
        <dbReference type="ARBA" id="ARBA00004141"/>
    </source>
</evidence>
<evidence type="ECO:0000256" key="2">
    <source>
        <dbReference type="ARBA" id="ARBA00009773"/>
    </source>
</evidence>
<dbReference type="Pfam" id="PF01594">
    <property type="entry name" value="AI-2E_transport"/>
    <property type="match status" value="1"/>
</dbReference>
<feature type="transmembrane region" description="Helical" evidence="6">
    <location>
        <begin position="21"/>
        <end position="45"/>
    </location>
</feature>
<comment type="similarity">
    <text evidence="2">Belongs to the autoinducer-2 exporter (AI-2E) (TC 2.A.86) family.</text>
</comment>
<protein>
    <recommendedName>
        <fullName evidence="9">AI-2E family transporter</fullName>
    </recommendedName>
</protein>
<evidence type="ECO:0000313" key="8">
    <source>
        <dbReference type="Proteomes" id="UP000185746"/>
    </source>
</evidence>
<evidence type="ECO:0000313" key="7">
    <source>
        <dbReference type="EMBL" id="AOV07236.1"/>
    </source>
</evidence>
<organism evidence="7 8">
    <name type="scientific">Sporosarcina ureilytica</name>
    <dbReference type="NCBI Taxonomy" id="298596"/>
    <lineage>
        <taxon>Bacteria</taxon>
        <taxon>Bacillati</taxon>
        <taxon>Bacillota</taxon>
        <taxon>Bacilli</taxon>
        <taxon>Bacillales</taxon>
        <taxon>Caryophanaceae</taxon>
        <taxon>Sporosarcina</taxon>
    </lineage>
</organism>
<evidence type="ECO:0000256" key="5">
    <source>
        <dbReference type="ARBA" id="ARBA00023136"/>
    </source>
</evidence>
<feature type="transmembrane region" description="Helical" evidence="6">
    <location>
        <begin position="218"/>
        <end position="239"/>
    </location>
</feature>
<sequence length="324" mass="36639">MSNLKKNEKLIKTAFTKWFPIIFTLLIIYLFPPVAIAVIAAFFTAPLLQAVYSVTKLPLTLSTLFVISSIFLVSGAFFYIGLHGMIEIFPVIENHLASLNLDTDIIGQGLAFLEEKVMEYGQAIVDYAITMIQKLFQQLMSLFIFLIAYFFALRESGKERFWFLIYFPVQFRKQAKHTLSKASKLIGTFIFVEARLIFITFIILSIGFALLRFTSPIGIALLISLADSLPFLGIGVFLIPMIVFFFYSGDLFIGTALTLLYLVTIVTRQFAESYMWASTFQLKPIHAFIILACAVYTFGLVGILLSPFLLFAALKVKQHPLFNE</sequence>
<reference evidence="7 8" key="1">
    <citation type="submission" date="2016-09" db="EMBL/GenBank/DDBJ databases">
        <title>Complete genome sequence of the Lysinibacillus sphaericus LMG 22257, a specie of Bacillus with ureolytic activity that can effectively biodeposit calcium carbonate.</title>
        <authorList>
            <person name="Yan W."/>
        </authorList>
    </citation>
    <scope>NUCLEOTIDE SEQUENCE [LARGE SCALE GENOMIC DNA]</scope>
    <source>
        <strain evidence="7 8">LMG 22257</strain>
    </source>
</reference>
<comment type="subcellular location">
    <subcellularLocation>
        <location evidence="1">Membrane</location>
        <topology evidence="1">Multi-pass membrane protein</topology>
    </subcellularLocation>
</comment>
<feature type="transmembrane region" description="Helical" evidence="6">
    <location>
        <begin position="287"/>
        <end position="314"/>
    </location>
</feature>
<dbReference type="EMBL" id="CP017560">
    <property type="protein sequence ID" value="AOV07236.1"/>
    <property type="molecule type" value="Genomic_DNA"/>
</dbReference>
<feature type="transmembrane region" description="Helical" evidence="6">
    <location>
        <begin position="57"/>
        <end position="80"/>
    </location>
</feature>
<name>A0A1D8JEU8_9BACL</name>
<evidence type="ECO:0000256" key="6">
    <source>
        <dbReference type="SAM" id="Phobius"/>
    </source>
</evidence>
<evidence type="ECO:0000256" key="4">
    <source>
        <dbReference type="ARBA" id="ARBA00022989"/>
    </source>
</evidence>